<organism evidence="1 2">
    <name type="scientific">Pseudomonas chlororaphis</name>
    <dbReference type="NCBI Taxonomy" id="587753"/>
    <lineage>
        <taxon>Bacteria</taxon>
        <taxon>Pseudomonadati</taxon>
        <taxon>Pseudomonadota</taxon>
        <taxon>Gammaproteobacteria</taxon>
        <taxon>Pseudomonadales</taxon>
        <taxon>Pseudomonadaceae</taxon>
        <taxon>Pseudomonas</taxon>
    </lineage>
</organism>
<dbReference type="RefSeq" id="WP_157832217.1">
    <property type="nucleotide sequence ID" value="NZ_CP025309.1"/>
</dbReference>
<evidence type="ECO:0000313" key="2">
    <source>
        <dbReference type="Proteomes" id="UP000516316"/>
    </source>
</evidence>
<proteinExistence type="predicted"/>
<dbReference type="Proteomes" id="UP000516316">
    <property type="component" value="Chromosome"/>
</dbReference>
<reference evidence="1 2" key="1">
    <citation type="submission" date="2020-09" db="EMBL/GenBank/DDBJ databases">
        <title>The Genome Sequence of Pseudomonas chlororaphis strain Qlu-1 - A phenazine-derivative-producing strain.</title>
        <authorList>
            <person name="Li L."/>
            <person name="Liu K."/>
        </authorList>
    </citation>
    <scope>NUCLEOTIDE SEQUENCE [LARGE SCALE GENOMIC DNA]</scope>
    <source>
        <strain evidence="2">qlu-1</strain>
    </source>
</reference>
<dbReference type="AlphaFoldDB" id="A0AAP9VQZ4"/>
<accession>A0AAP9VQZ4</accession>
<name>A0AAP9VQZ4_9PSED</name>
<dbReference type="GeneID" id="61651637"/>
<evidence type="ECO:0008006" key="3">
    <source>
        <dbReference type="Google" id="ProtNLM"/>
    </source>
</evidence>
<gene>
    <name evidence="1" type="ORF">HLB40_19695</name>
</gene>
<dbReference type="PROSITE" id="PS51257">
    <property type="entry name" value="PROKAR_LIPOPROTEIN"/>
    <property type="match status" value="1"/>
</dbReference>
<sequence>MRKSFLLFIFVVLSSGCQTLKIIVTPTTEPASAERELTAVMPVNDELFKTNSDGMSLWEAWLGKENMQGYMQICGVPPPNKMAVFPAGVLTALGGAGWDLAVDAANTKVEEVQEQSVRTWSASWYGTPDAWQQNSCYVLVRYDRQKPFNAYMVVLLASRGFDSGGEKVSAMQFAPLVIASKSSLAITKEESGGRGKIGLSIGVAVLSFKDGEKVESAADAVSVSGVSIANADDNASPVRLEVSKGLANYSQPLQYYITGDVYLKFSVVETGSLAGVDVKSKAEIKAITDALGPVVKDALKNKLEQKSAD</sequence>
<protein>
    <recommendedName>
        <fullName evidence="3">Lipoprotein</fullName>
    </recommendedName>
</protein>
<evidence type="ECO:0000313" key="1">
    <source>
        <dbReference type="EMBL" id="QNR45892.1"/>
    </source>
</evidence>
<dbReference type="EMBL" id="CP061079">
    <property type="protein sequence ID" value="QNR45892.1"/>
    <property type="molecule type" value="Genomic_DNA"/>
</dbReference>